<organism evidence="3 4">
    <name type="scientific">Guptibacillus hwajinpoensis</name>
    <dbReference type="NCBI Taxonomy" id="208199"/>
    <lineage>
        <taxon>Bacteria</taxon>
        <taxon>Bacillati</taxon>
        <taxon>Bacillota</taxon>
        <taxon>Bacilli</taxon>
        <taxon>Bacillales</taxon>
        <taxon>Guptibacillaceae</taxon>
        <taxon>Guptibacillus</taxon>
    </lineage>
</organism>
<dbReference type="InterPro" id="IPR051614">
    <property type="entry name" value="UPF0045_domain"/>
</dbReference>
<protein>
    <submittedName>
        <fullName evidence="3">Uncharacterized protein (TIGR00106 family)</fullName>
    </submittedName>
</protein>
<dbReference type="PANTHER" id="PTHR33777">
    <property type="entry name" value="UPF0045 PROTEIN ECM15"/>
    <property type="match status" value="1"/>
</dbReference>
<evidence type="ECO:0000313" key="3">
    <source>
        <dbReference type="EMBL" id="MDQ0484584.1"/>
    </source>
</evidence>
<gene>
    <name evidence="3" type="ORF">QO000_003568</name>
</gene>
<dbReference type="Gene3D" id="3.30.70.930">
    <property type="match status" value="1"/>
</dbReference>
<dbReference type="InterPro" id="IPR002767">
    <property type="entry name" value="Thiamine_BP"/>
</dbReference>
<evidence type="ECO:0000259" key="2">
    <source>
        <dbReference type="Pfam" id="PF01910"/>
    </source>
</evidence>
<comment type="similarity">
    <text evidence="1">Belongs to the UPF0045 family.</text>
</comment>
<comment type="caution">
    <text evidence="3">The sequence shown here is derived from an EMBL/GenBank/DDBJ whole genome shotgun (WGS) entry which is preliminary data.</text>
</comment>
<keyword evidence="4" id="KW-1185">Reference proteome</keyword>
<dbReference type="GeneID" id="301327161"/>
<dbReference type="SUPFAM" id="SSF89957">
    <property type="entry name" value="MTH1187/YkoF-like"/>
    <property type="match status" value="1"/>
</dbReference>
<name>A0ABU0K8F9_9BACL</name>
<dbReference type="Proteomes" id="UP001226720">
    <property type="component" value="Unassembled WGS sequence"/>
</dbReference>
<dbReference type="RefSeq" id="WP_301551628.1">
    <property type="nucleotide sequence ID" value="NZ_JAQRMZ010000004.1"/>
</dbReference>
<reference evidence="3" key="1">
    <citation type="submission" date="2023-07" db="EMBL/GenBank/DDBJ databases">
        <title>Genomic Encyclopedia of Type Strains, Phase IV (KMG-IV): sequencing the most valuable type-strain genomes for metagenomic binning, comparative biology and taxonomic classification.</title>
        <authorList>
            <person name="Goeker M."/>
        </authorList>
    </citation>
    <scope>NUCLEOTIDE SEQUENCE [LARGE SCALE GENOMIC DNA]</scope>
    <source>
        <strain evidence="3">JSM 076093</strain>
    </source>
</reference>
<proteinExistence type="inferred from homology"/>
<sequence>MMALLEISVAPIGTTQTSMSHFVTDAIRLAEKEGFKYHVGPTSTVFEGDVDELFELARDIHTGALKNGSDRVVTNIKIEDREDNALTIDGQVNEVKRSIG</sequence>
<feature type="domain" description="Thiamine-binding protein" evidence="2">
    <location>
        <begin position="6"/>
        <end position="96"/>
    </location>
</feature>
<accession>A0ABU0K8F9</accession>
<dbReference type="InterPro" id="IPR029756">
    <property type="entry name" value="MTH1187/YkoF-like"/>
</dbReference>
<evidence type="ECO:0000256" key="1">
    <source>
        <dbReference type="ARBA" id="ARBA00010272"/>
    </source>
</evidence>
<dbReference type="EMBL" id="JAUSWM010000008">
    <property type="protein sequence ID" value="MDQ0484584.1"/>
    <property type="molecule type" value="Genomic_DNA"/>
</dbReference>
<dbReference type="Pfam" id="PF01910">
    <property type="entry name" value="Thiamine_BP"/>
    <property type="match status" value="1"/>
</dbReference>
<evidence type="ECO:0000313" key="4">
    <source>
        <dbReference type="Proteomes" id="UP001226720"/>
    </source>
</evidence>
<dbReference type="NCBIfam" id="TIGR00106">
    <property type="entry name" value="MTH1187 family thiamine-binding protein"/>
    <property type="match status" value="1"/>
</dbReference>
<dbReference type="PANTHER" id="PTHR33777:SF1">
    <property type="entry name" value="UPF0045 PROTEIN ECM15"/>
    <property type="match status" value="1"/>
</dbReference>